<reference evidence="1 2" key="1">
    <citation type="submission" date="2010-02" db="EMBL/GenBank/DDBJ databases">
        <authorList>
            <person name="Weinstock G."/>
            <person name="Sodergren E."/>
            <person name="Clifton S."/>
            <person name="Fulton L."/>
            <person name="Fulton B."/>
            <person name="Courtney L."/>
            <person name="Fronick C."/>
            <person name="Harrison M."/>
            <person name="Strong C."/>
            <person name="Farmer C."/>
            <person name="Delahaunty K."/>
            <person name="Markovic C."/>
            <person name="Hall O."/>
            <person name="Minx P."/>
            <person name="Tomlinson C."/>
            <person name="Mitreva M."/>
            <person name="Nelson J."/>
            <person name="Hou S."/>
            <person name="Wollam A."/>
            <person name="Pepin K.H."/>
            <person name="Johnson M."/>
            <person name="Bhonagiri V."/>
            <person name="Zhang X."/>
            <person name="Suruliraj S."/>
            <person name="Warren W."/>
            <person name="Chinwalla A."/>
            <person name="Mardis E.R."/>
            <person name="Wilson R.K."/>
        </authorList>
    </citation>
    <scope>NUCLEOTIDE SEQUENCE [LARGE SCALE GENOMIC DNA]</scope>
    <source>
        <strain evidence="1 2">ATCC 29315</strain>
    </source>
</reference>
<protein>
    <submittedName>
        <fullName evidence="1">Uncharacterized protein</fullName>
    </submittedName>
</protein>
<evidence type="ECO:0000313" key="1">
    <source>
        <dbReference type="EMBL" id="EFE48502.1"/>
    </source>
</evidence>
<evidence type="ECO:0000313" key="2">
    <source>
        <dbReference type="Proteomes" id="UP000005536"/>
    </source>
</evidence>
<proteinExistence type="predicted"/>
<sequence length="211" mass="22843">GFKVIGWHIPDWLVAGGSYAVTGKTPMTVLQELAKAAGGFVESDPHLPVVRIKPRWPKAAWQIAEAEPDATVPSSVILQINGRRTVSERCNGVFVWAEHAKGRAGDVYRQGSSREPRAAALTDTLYTDTDVLTAAGMAALSDTGIHKTETVLMPVSEKYGIPLAQLGQIWQIQEPEGHWQGVITGITLTVESENGAPKITQSAVIDRYMDK</sequence>
<organism evidence="1 2">
    <name type="scientific">Neisseria elongata subsp. glycolytica ATCC 29315</name>
    <dbReference type="NCBI Taxonomy" id="546263"/>
    <lineage>
        <taxon>Bacteria</taxon>
        <taxon>Pseudomonadati</taxon>
        <taxon>Pseudomonadota</taxon>
        <taxon>Betaproteobacteria</taxon>
        <taxon>Neisseriales</taxon>
        <taxon>Neisseriaceae</taxon>
        <taxon>Neisseria</taxon>
    </lineage>
</organism>
<dbReference type="AlphaFoldDB" id="D4DTR9"/>
<accession>D4DTR9</accession>
<gene>
    <name evidence="1" type="ORF">NEIELOOT_02475</name>
</gene>
<dbReference type="EMBL" id="ADBF01000253">
    <property type="protein sequence ID" value="EFE48502.1"/>
    <property type="molecule type" value="Genomic_DNA"/>
</dbReference>
<dbReference type="Proteomes" id="UP000005536">
    <property type="component" value="Unassembled WGS sequence"/>
</dbReference>
<comment type="caution">
    <text evidence="1">The sequence shown here is derived from an EMBL/GenBank/DDBJ whole genome shotgun (WGS) entry which is preliminary data.</text>
</comment>
<feature type="non-terminal residue" evidence="1">
    <location>
        <position position="1"/>
    </location>
</feature>
<name>D4DTR9_NEIEG</name>